<keyword evidence="9" id="KW-1185">Reference proteome</keyword>
<name>A0A8S4SAL9_9NEOP</name>
<evidence type="ECO:0000256" key="2">
    <source>
        <dbReference type="ARBA" id="ARBA00004584"/>
    </source>
</evidence>
<evidence type="ECO:0000313" key="8">
    <source>
        <dbReference type="EMBL" id="CAH2255744.1"/>
    </source>
</evidence>
<dbReference type="AlphaFoldDB" id="A0A8S4SAL9"/>
<dbReference type="EMBL" id="CAKXAJ010026093">
    <property type="protein sequence ID" value="CAH2255744.1"/>
    <property type="molecule type" value="Genomic_DNA"/>
</dbReference>
<dbReference type="GO" id="GO:0000775">
    <property type="term" value="C:chromosome, centromeric region"/>
    <property type="evidence" value="ECO:0007669"/>
    <property type="project" value="UniProtKB-SubCell"/>
</dbReference>
<comment type="similarity">
    <text evidence="3">Belongs to the CENP-L/IML3 family.</text>
</comment>
<evidence type="ECO:0000256" key="7">
    <source>
        <dbReference type="ARBA" id="ARBA00023328"/>
    </source>
</evidence>
<dbReference type="InterPro" id="IPR025204">
    <property type="entry name" value="CENP-L"/>
</dbReference>
<evidence type="ECO:0000313" key="9">
    <source>
        <dbReference type="Proteomes" id="UP000838756"/>
    </source>
</evidence>
<sequence>MNDPLAVIYNEGYWRVNKVSPMYDLQYSELKLKQYATKIRQALVSDIATSSGSQMMVSIESLPLLKYSHEDPNGLQITVSSCSKDRLKSNNKEVYVAILLSWGSFINVDDETTHLPYMLERGERRVGEAVKNTMQTVFDCIITLFNFTKVQLMEFVFNLLENDTSKSSDSFVLRYKTPQVNFKDNITLTFEIGDVRAIWNGVKEVNNIDEGREKRSYAYQILQNQIYHMYKLDVTVLHLCEVGLPKAEVKSSGLVKMKTPEIINSVFNVLNGITHRLELTRQPILENSP</sequence>
<gene>
    <name evidence="8" type="primary">jg14569</name>
    <name evidence="8" type="ORF">PAEG_LOCUS22838</name>
</gene>
<evidence type="ECO:0000256" key="1">
    <source>
        <dbReference type="ARBA" id="ARBA00004123"/>
    </source>
</evidence>
<keyword evidence="7" id="KW-0137">Centromere</keyword>
<comment type="subcellular location">
    <subcellularLocation>
        <location evidence="2">Chromosome</location>
        <location evidence="2">Centromere</location>
    </subcellularLocation>
    <subcellularLocation>
        <location evidence="1">Nucleus</location>
    </subcellularLocation>
</comment>
<keyword evidence="6" id="KW-0539">Nucleus</keyword>
<evidence type="ECO:0000256" key="6">
    <source>
        <dbReference type="ARBA" id="ARBA00023242"/>
    </source>
</evidence>
<comment type="caution">
    <text evidence="8">The sequence shown here is derived from an EMBL/GenBank/DDBJ whole genome shotgun (WGS) entry which is preliminary data.</text>
</comment>
<dbReference type="PANTHER" id="PTHR31740:SF2">
    <property type="entry name" value="CENTROMERE PROTEIN L"/>
    <property type="match status" value="1"/>
</dbReference>
<evidence type="ECO:0000256" key="3">
    <source>
        <dbReference type="ARBA" id="ARBA00011060"/>
    </source>
</evidence>
<accession>A0A8S4SAL9</accession>
<organism evidence="8 9">
    <name type="scientific">Pararge aegeria aegeria</name>
    <dbReference type="NCBI Taxonomy" id="348720"/>
    <lineage>
        <taxon>Eukaryota</taxon>
        <taxon>Metazoa</taxon>
        <taxon>Ecdysozoa</taxon>
        <taxon>Arthropoda</taxon>
        <taxon>Hexapoda</taxon>
        <taxon>Insecta</taxon>
        <taxon>Pterygota</taxon>
        <taxon>Neoptera</taxon>
        <taxon>Endopterygota</taxon>
        <taxon>Lepidoptera</taxon>
        <taxon>Glossata</taxon>
        <taxon>Ditrysia</taxon>
        <taxon>Papilionoidea</taxon>
        <taxon>Nymphalidae</taxon>
        <taxon>Satyrinae</taxon>
        <taxon>Satyrini</taxon>
        <taxon>Parargina</taxon>
        <taxon>Pararge</taxon>
    </lineage>
</organism>
<dbReference type="Proteomes" id="UP000838756">
    <property type="component" value="Unassembled WGS sequence"/>
</dbReference>
<dbReference type="PANTHER" id="PTHR31740">
    <property type="entry name" value="CENTROMERE PROTEIN L"/>
    <property type="match status" value="1"/>
</dbReference>
<dbReference type="GO" id="GO:0005634">
    <property type="term" value="C:nucleus"/>
    <property type="evidence" value="ECO:0007669"/>
    <property type="project" value="UniProtKB-SubCell"/>
</dbReference>
<dbReference type="OrthoDB" id="6336727at2759"/>
<evidence type="ECO:0000256" key="5">
    <source>
        <dbReference type="ARBA" id="ARBA00022454"/>
    </source>
</evidence>
<protein>
    <recommendedName>
        <fullName evidence="4">Centromere protein L</fullName>
    </recommendedName>
</protein>
<dbReference type="Pfam" id="PF13092">
    <property type="entry name" value="CENP-L"/>
    <property type="match status" value="1"/>
</dbReference>
<evidence type="ECO:0000256" key="4">
    <source>
        <dbReference type="ARBA" id="ARBA00016380"/>
    </source>
</evidence>
<keyword evidence="5" id="KW-0158">Chromosome</keyword>
<reference evidence="8" key="1">
    <citation type="submission" date="2022-03" db="EMBL/GenBank/DDBJ databases">
        <authorList>
            <person name="Lindestad O."/>
        </authorList>
    </citation>
    <scope>NUCLEOTIDE SEQUENCE</scope>
</reference>
<proteinExistence type="inferred from homology"/>